<organism evidence="5 6">
    <name type="scientific">Psychromicrobium silvestre</name>
    <dbReference type="NCBI Taxonomy" id="1645614"/>
    <lineage>
        <taxon>Bacteria</taxon>
        <taxon>Bacillati</taxon>
        <taxon>Actinomycetota</taxon>
        <taxon>Actinomycetes</taxon>
        <taxon>Micrococcales</taxon>
        <taxon>Micrococcaceae</taxon>
        <taxon>Psychromicrobium</taxon>
    </lineage>
</organism>
<evidence type="ECO:0000313" key="5">
    <source>
        <dbReference type="EMBL" id="NYE94892.1"/>
    </source>
</evidence>
<name>A0A7Y9LSQ6_9MICC</name>
<dbReference type="Pfam" id="PF00534">
    <property type="entry name" value="Glycos_transf_1"/>
    <property type="match status" value="1"/>
</dbReference>
<dbReference type="InterPro" id="IPR001296">
    <property type="entry name" value="Glyco_trans_1"/>
</dbReference>
<keyword evidence="6" id="KW-1185">Reference proteome</keyword>
<dbReference type="SUPFAM" id="SSF53756">
    <property type="entry name" value="UDP-Glycosyltransferase/glycogen phosphorylase"/>
    <property type="match status" value="1"/>
</dbReference>
<evidence type="ECO:0000256" key="2">
    <source>
        <dbReference type="ARBA" id="ARBA00022679"/>
    </source>
</evidence>
<dbReference type="PANTHER" id="PTHR45947:SF3">
    <property type="entry name" value="SULFOQUINOVOSYL TRANSFERASE SQD2"/>
    <property type="match status" value="1"/>
</dbReference>
<feature type="region of interest" description="Disordered" evidence="3">
    <location>
        <begin position="177"/>
        <end position="200"/>
    </location>
</feature>
<dbReference type="GO" id="GO:0016757">
    <property type="term" value="F:glycosyltransferase activity"/>
    <property type="evidence" value="ECO:0007669"/>
    <property type="project" value="TreeGrafter"/>
</dbReference>
<comment type="caution">
    <text evidence="5">The sequence shown here is derived from an EMBL/GenBank/DDBJ whole genome shotgun (WGS) entry which is preliminary data.</text>
</comment>
<evidence type="ECO:0000313" key="6">
    <source>
        <dbReference type="Proteomes" id="UP000521748"/>
    </source>
</evidence>
<sequence>MLNLVSIGGLVAGKRPELAIEVLSLLRAEGVEAYLTWVGEGPLRGEIEGLARERGVTNYLRLTGSLEHDKALAELAEADIFFLPTAHETFCVAAAEAVSAGLPVVLTDLPAVHDFLDESNSVLVQDSAPGSYVAGIRLAMSKFCEVSAEQISQTISDKLSPEVVAELFDDIYRELRKVSGSPPPNRDDDDLIQYEPPSGR</sequence>
<dbReference type="Gene3D" id="3.40.50.2000">
    <property type="entry name" value="Glycogen Phosphorylase B"/>
    <property type="match status" value="1"/>
</dbReference>
<evidence type="ECO:0000259" key="4">
    <source>
        <dbReference type="Pfam" id="PF00534"/>
    </source>
</evidence>
<protein>
    <recommendedName>
        <fullName evidence="1">D-inositol 3-phosphate glycosyltransferase</fullName>
    </recommendedName>
</protein>
<dbReference type="AlphaFoldDB" id="A0A7Y9LSQ6"/>
<feature type="domain" description="Glycosyl transferase family 1" evidence="4">
    <location>
        <begin position="4"/>
        <end position="141"/>
    </location>
</feature>
<dbReference type="Proteomes" id="UP000521748">
    <property type="component" value="Unassembled WGS sequence"/>
</dbReference>
<dbReference type="EMBL" id="JACBYQ010000001">
    <property type="protein sequence ID" value="NYE94892.1"/>
    <property type="molecule type" value="Genomic_DNA"/>
</dbReference>
<evidence type="ECO:0000256" key="3">
    <source>
        <dbReference type="SAM" id="MobiDB-lite"/>
    </source>
</evidence>
<gene>
    <name evidence="5" type="ORF">FHU41_001113</name>
</gene>
<dbReference type="InterPro" id="IPR050194">
    <property type="entry name" value="Glycosyltransferase_grp1"/>
</dbReference>
<reference evidence="5 6" key="1">
    <citation type="submission" date="2020-07" db="EMBL/GenBank/DDBJ databases">
        <title>Sequencing the genomes of 1000 actinobacteria strains.</title>
        <authorList>
            <person name="Klenk H.-P."/>
        </authorList>
    </citation>
    <scope>NUCLEOTIDE SEQUENCE [LARGE SCALE GENOMIC DNA]</scope>
    <source>
        <strain evidence="5 6">DSM 102047</strain>
    </source>
</reference>
<keyword evidence="2 5" id="KW-0808">Transferase</keyword>
<dbReference type="RefSeq" id="WP_343046249.1">
    <property type="nucleotide sequence ID" value="NZ_JACBYQ010000001.1"/>
</dbReference>
<accession>A0A7Y9LSQ6</accession>
<proteinExistence type="predicted"/>
<dbReference type="PANTHER" id="PTHR45947">
    <property type="entry name" value="SULFOQUINOVOSYL TRANSFERASE SQD2"/>
    <property type="match status" value="1"/>
</dbReference>
<evidence type="ECO:0000256" key="1">
    <source>
        <dbReference type="ARBA" id="ARBA00021292"/>
    </source>
</evidence>